<accession>A0A6J5XDP0</accession>
<organism evidence="2 3">
    <name type="scientific">Prunus armeniaca</name>
    <name type="common">Apricot</name>
    <name type="synonym">Armeniaca vulgaris</name>
    <dbReference type="NCBI Taxonomy" id="36596"/>
    <lineage>
        <taxon>Eukaryota</taxon>
        <taxon>Viridiplantae</taxon>
        <taxon>Streptophyta</taxon>
        <taxon>Embryophyta</taxon>
        <taxon>Tracheophyta</taxon>
        <taxon>Spermatophyta</taxon>
        <taxon>Magnoliopsida</taxon>
        <taxon>eudicotyledons</taxon>
        <taxon>Gunneridae</taxon>
        <taxon>Pentapetalae</taxon>
        <taxon>rosids</taxon>
        <taxon>fabids</taxon>
        <taxon>Rosales</taxon>
        <taxon>Rosaceae</taxon>
        <taxon>Amygdaloideae</taxon>
        <taxon>Amygdaleae</taxon>
        <taxon>Prunus</taxon>
    </lineage>
</organism>
<sequence length="115" mass="11933">MRSRMDLENGSQTIASIGRRHQSTLRSGQPSVGVLSSKTVKVDFWGVWRSRGCGLGWGNKLGDGDVGKKGLGSIGVGGWGLGSVGVGVRGWCGKNGGGRGGMRGKDAMMERLGRG</sequence>
<dbReference type="AlphaFoldDB" id="A0A6J5XDP0"/>
<feature type="region of interest" description="Disordered" evidence="1">
    <location>
        <begin position="1"/>
        <end position="31"/>
    </location>
</feature>
<protein>
    <submittedName>
        <fullName evidence="2">Uncharacterized protein</fullName>
    </submittedName>
</protein>
<dbReference type="EMBL" id="CAEKKB010000005">
    <property type="protein sequence ID" value="CAB4310035.1"/>
    <property type="molecule type" value="Genomic_DNA"/>
</dbReference>
<evidence type="ECO:0000256" key="1">
    <source>
        <dbReference type="SAM" id="MobiDB-lite"/>
    </source>
</evidence>
<dbReference type="Proteomes" id="UP000507245">
    <property type="component" value="Unassembled WGS sequence"/>
</dbReference>
<gene>
    <name evidence="2" type="ORF">ORAREDHAP_LOCUS31558</name>
</gene>
<evidence type="ECO:0000313" key="3">
    <source>
        <dbReference type="Proteomes" id="UP000507245"/>
    </source>
</evidence>
<reference evidence="3" key="1">
    <citation type="journal article" date="2020" name="Genome Biol.">
        <title>Gamete binning: chromosome-level and haplotype-resolved genome assembly enabled by high-throughput single-cell sequencing of gamete genomes.</title>
        <authorList>
            <person name="Campoy J.A."/>
            <person name="Sun H."/>
            <person name="Goel M."/>
            <person name="Jiao W.-B."/>
            <person name="Folz-Donahue K."/>
            <person name="Wang N."/>
            <person name="Rubio M."/>
            <person name="Liu C."/>
            <person name="Kukat C."/>
            <person name="Ruiz D."/>
            <person name="Huettel B."/>
            <person name="Schneeberger K."/>
        </authorList>
    </citation>
    <scope>NUCLEOTIDE SEQUENCE [LARGE SCALE GENOMIC DNA]</scope>
    <source>
        <strain evidence="3">cv. Rojo Pasion</strain>
    </source>
</reference>
<feature type="region of interest" description="Disordered" evidence="1">
    <location>
        <begin position="95"/>
        <end position="115"/>
    </location>
</feature>
<keyword evidence="3" id="KW-1185">Reference proteome</keyword>
<proteinExistence type="predicted"/>
<feature type="compositionally biased region" description="Basic and acidic residues" evidence="1">
    <location>
        <begin position="103"/>
        <end position="115"/>
    </location>
</feature>
<name>A0A6J5XDP0_PRUAR</name>
<evidence type="ECO:0000313" key="2">
    <source>
        <dbReference type="EMBL" id="CAB4310035.1"/>
    </source>
</evidence>